<name>A0A930V223_9ACTN</name>
<accession>A0A930V223</accession>
<dbReference type="Pfam" id="PF06013">
    <property type="entry name" value="WXG100"/>
    <property type="match status" value="1"/>
</dbReference>
<dbReference type="Gene3D" id="1.10.287.1060">
    <property type="entry name" value="ESAT-6-like"/>
    <property type="match status" value="1"/>
</dbReference>
<proteinExistence type="predicted"/>
<feature type="compositionally biased region" description="Polar residues" evidence="2">
    <location>
        <begin position="139"/>
        <end position="149"/>
    </location>
</feature>
<dbReference type="EMBL" id="JADIVZ010000003">
    <property type="protein sequence ID" value="MBF4161779.1"/>
    <property type="molecule type" value="Genomic_DNA"/>
</dbReference>
<comment type="caution">
    <text evidence="3">The sequence shown here is derived from an EMBL/GenBank/DDBJ whole genome shotgun (WGS) entry which is preliminary data.</text>
</comment>
<reference evidence="3" key="1">
    <citation type="submission" date="2020-11" db="EMBL/GenBank/DDBJ databases">
        <title>Nocardioides sp. CBS4Y-1, whole genome shotgun sequence.</title>
        <authorList>
            <person name="Tuo L."/>
        </authorList>
    </citation>
    <scope>NUCLEOTIDE SEQUENCE</scope>
    <source>
        <strain evidence="3">CBS4Y-1</strain>
    </source>
</reference>
<evidence type="ECO:0000256" key="2">
    <source>
        <dbReference type="SAM" id="MobiDB-lite"/>
    </source>
</evidence>
<dbReference type="AlphaFoldDB" id="A0A930V223"/>
<feature type="coiled-coil region" evidence="1">
    <location>
        <begin position="226"/>
        <end position="260"/>
    </location>
</feature>
<evidence type="ECO:0000313" key="3">
    <source>
        <dbReference type="EMBL" id="MBF4161779.1"/>
    </source>
</evidence>
<evidence type="ECO:0000313" key="4">
    <source>
        <dbReference type="Proteomes" id="UP000656804"/>
    </source>
</evidence>
<feature type="region of interest" description="Disordered" evidence="2">
    <location>
        <begin position="132"/>
        <end position="158"/>
    </location>
</feature>
<organism evidence="3 4">
    <name type="scientific">Nocardioides acrostichi</name>
    <dbReference type="NCBI Taxonomy" id="2784339"/>
    <lineage>
        <taxon>Bacteria</taxon>
        <taxon>Bacillati</taxon>
        <taxon>Actinomycetota</taxon>
        <taxon>Actinomycetes</taxon>
        <taxon>Propionibacteriales</taxon>
        <taxon>Nocardioidaceae</taxon>
        <taxon>Nocardioides</taxon>
    </lineage>
</organism>
<evidence type="ECO:0000256" key="1">
    <source>
        <dbReference type="SAM" id="Coils"/>
    </source>
</evidence>
<dbReference type="InterPro" id="IPR036689">
    <property type="entry name" value="ESAT-6-like_sf"/>
</dbReference>
<sequence>MTDKHFTLDVNPDMLRSVARDLETLGTELHSQSRKAGGAPGEIGQKWTGQAATSIKTEMTSLGTVLQGFHDKLDGVPAALRALAKTYDDALAQLPGLNKKWDAAEDAYDRAVTQADNDMSDSRDELAKKGPVNRAITYELQQSRNTKVSNAADDKRSTQHGLEMSFGYTKQWLGQQTKVLADALRDSGPIEVSDDAIDKWQHGQGPTVDASSILSQLALANQLDQLRQQQEEQRLHEAARAEAQQKLDELRDALDDEDMDKVNEILAEIGQHSGDDIWSEEMVKELGPQGLQGIYEQINQGVSDGYYDVETISTALLAFNDTAANGLSQYGDKDFADYMQTWMDADYGPKMWALLASSDEADGRINAIALTYQSEVYNASLSNTLGPSLFPAIFHDAYGDDVQHMLQYWSEHSDASDLADIVEQMGDDDIREMLLTMHNVQTEGGTMNLDEYQYIADLYGNTIIELKQRFLDEIGSDDIGAEPRELLLLLEVRNRNVGQGGGQYTDALAPYIDDVASDPAFVDWYMRHTGDEVAGIDISRSNFRDLLRDGDTDVDQLVADVIRYQLDRGDSDVAVANTLGDLMRAQDLLGNEMNLATLTKALADAGLSLLDLPPGVSQVKSVLEAIAGEYGRMEAIDADSDDDERAAKAQKAMVFALYVQSHGGPPPGFEDFVTEHGLGDDPDAPIEYYEHIRQQDNQTYQELSRLYDQINGGRDDAL</sequence>
<dbReference type="InterPro" id="IPR010310">
    <property type="entry name" value="T7SS_ESAT-6-like"/>
</dbReference>
<dbReference type="Proteomes" id="UP000656804">
    <property type="component" value="Unassembled WGS sequence"/>
</dbReference>
<protein>
    <submittedName>
        <fullName evidence="3">WXG100 family type VII secretion target</fullName>
    </submittedName>
</protein>
<dbReference type="SUPFAM" id="SSF140453">
    <property type="entry name" value="EsxAB dimer-like"/>
    <property type="match status" value="1"/>
</dbReference>
<gene>
    <name evidence="3" type="ORF">ISG29_08750</name>
</gene>
<dbReference type="RefSeq" id="WP_194503037.1">
    <property type="nucleotide sequence ID" value="NZ_JADIVZ010000003.1"/>
</dbReference>
<keyword evidence="4" id="KW-1185">Reference proteome</keyword>
<keyword evidence="1" id="KW-0175">Coiled coil</keyword>